<gene>
    <name evidence="1" type="ORF">NYP16_06450</name>
</gene>
<keyword evidence="2" id="KW-1185">Reference proteome</keyword>
<sequence length="268" mass="28839">MGKAVHPFYLEGQAGPLFANLFAPPGDAQGSFLFVPPFAEELNRSRHVMAALGRALQQAGYGLMLLDLYGTGDSGGEFGDGSPTLWRDDLSRARQYLEQHHGPFLGFVALRSGALLAADLVHSAPTPHLLLWSPISNGEQFLTQFLRIRVAEGLGRNEAARETTKDLKARLDAGETLEIGGYNLTPAVADWLATTKLAGLMPPQGTSVTILDAQTDGLSPATERLQAAWNAVAHAVPAPQFWSLLEPEPAPTLIRATIDALRQPETVR</sequence>
<reference evidence="1" key="2">
    <citation type="journal article" date="2023" name="Syst. Appl. Microbiol.">
        <title>Govania unica gen. nov., sp. nov., a rare biosphere bacterium that represents a novel family in the class Alphaproteobacteria.</title>
        <authorList>
            <person name="Vandamme P."/>
            <person name="Peeters C."/>
            <person name="Hettiarachchi A."/>
            <person name="Cnockaert M."/>
            <person name="Carlier A."/>
        </authorList>
    </citation>
    <scope>NUCLEOTIDE SEQUENCE</scope>
    <source>
        <strain evidence="1">LMG 31809</strain>
    </source>
</reference>
<dbReference type="AlphaFoldDB" id="A0A9X3Z715"/>
<organism evidence="1 2">
    <name type="scientific">Govanella unica</name>
    <dbReference type="NCBI Taxonomy" id="2975056"/>
    <lineage>
        <taxon>Bacteria</taxon>
        <taxon>Pseudomonadati</taxon>
        <taxon>Pseudomonadota</taxon>
        <taxon>Alphaproteobacteria</taxon>
        <taxon>Emcibacterales</taxon>
        <taxon>Govanellaceae</taxon>
        <taxon>Govanella</taxon>
    </lineage>
</organism>
<dbReference type="NCBIfam" id="TIGR03101">
    <property type="entry name" value="hydr2_PEP"/>
    <property type="match status" value="1"/>
</dbReference>
<dbReference type="Proteomes" id="UP001141619">
    <property type="component" value="Unassembled WGS sequence"/>
</dbReference>
<dbReference type="Gene3D" id="3.40.50.1820">
    <property type="entry name" value="alpha/beta hydrolase"/>
    <property type="match status" value="1"/>
</dbReference>
<dbReference type="GO" id="GO:0016787">
    <property type="term" value="F:hydrolase activity"/>
    <property type="evidence" value="ECO:0007669"/>
    <property type="project" value="UniProtKB-KW"/>
</dbReference>
<accession>A0A9X3Z715</accession>
<dbReference type="RefSeq" id="WP_274943293.1">
    <property type="nucleotide sequence ID" value="NZ_JANWOI010000002.1"/>
</dbReference>
<dbReference type="SUPFAM" id="SSF53474">
    <property type="entry name" value="alpha/beta-Hydrolases"/>
    <property type="match status" value="1"/>
</dbReference>
<evidence type="ECO:0000313" key="2">
    <source>
        <dbReference type="Proteomes" id="UP001141619"/>
    </source>
</evidence>
<protein>
    <submittedName>
        <fullName evidence="1">Hydrolase 2, exosortase A system-associated</fullName>
    </submittedName>
</protein>
<keyword evidence="1" id="KW-0378">Hydrolase</keyword>
<name>A0A9X3Z715_9PROT</name>
<dbReference type="InterPro" id="IPR029058">
    <property type="entry name" value="AB_hydrolase_fold"/>
</dbReference>
<dbReference type="InterPro" id="IPR017532">
    <property type="entry name" value="Hydrolase-2_PEP"/>
</dbReference>
<reference evidence="1" key="1">
    <citation type="submission" date="2022-08" db="EMBL/GenBank/DDBJ databases">
        <authorList>
            <person name="Vandamme P."/>
            <person name="Hettiarachchi A."/>
            <person name="Peeters C."/>
            <person name="Cnockaert M."/>
            <person name="Carlier A."/>
        </authorList>
    </citation>
    <scope>NUCLEOTIDE SEQUENCE</scope>
    <source>
        <strain evidence="1">LMG 31809</strain>
    </source>
</reference>
<dbReference type="EMBL" id="JANWOI010000002">
    <property type="protein sequence ID" value="MDA5193593.1"/>
    <property type="molecule type" value="Genomic_DNA"/>
</dbReference>
<evidence type="ECO:0000313" key="1">
    <source>
        <dbReference type="EMBL" id="MDA5193593.1"/>
    </source>
</evidence>
<proteinExistence type="predicted"/>
<comment type="caution">
    <text evidence="1">The sequence shown here is derived from an EMBL/GenBank/DDBJ whole genome shotgun (WGS) entry which is preliminary data.</text>
</comment>